<accession>A0ACB8EBA5</accession>
<comment type="caution">
    <text evidence="1">The sequence shown here is derived from an EMBL/GenBank/DDBJ whole genome shotgun (WGS) entry which is preliminary data.</text>
</comment>
<proteinExistence type="predicted"/>
<sequence>MKLPHTSAPSDGTERCALDEAAAALTRMRAENNHNAGQVDNRSLAEACSDGDVNAVRKLLDEGRSVNEHTEEGESLLCLACSAGYYELAQVLLAMHANVEDRGNKGDITPLMAAASGGYVDIVKLLLVHCADVNAQSSTGAMADSVGTITLRAARTSVGRGRGLRPPALLTRLWAVDAANTKGQTQTAKVQAALCTL</sequence>
<reference evidence="1" key="1">
    <citation type="submission" date="2021-08" db="EMBL/GenBank/DDBJ databases">
        <title>The first chromosome-level gecko genome reveals the dynamic sex chromosomes of Neotropical dwarf geckos (Sphaerodactylidae: Sphaerodactylus).</title>
        <authorList>
            <person name="Pinto B.J."/>
            <person name="Keating S.E."/>
            <person name="Gamble T."/>
        </authorList>
    </citation>
    <scope>NUCLEOTIDE SEQUENCE</scope>
    <source>
        <strain evidence="1">TG3544</strain>
    </source>
</reference>
<keyword evidence="2" id="KW-1185">Reference proteome</keyword>
<gene>
    <name evidence="1" type="ORF">K3G42_014682</name>
</gene>
<protein>
    <submittedName>
        <fullName evidence="1">Uncharacterized protein</fullName>
    </submittedName>
</protein>
<evidence type="ECO:0000313" key="1">
    <source>
        <dbReference type="EMBL" id="KAH7989817.1"/>
    </source>
</evidence>
<organism evidence="1 2">
    <name type="scientific">Sphaerodactylus townsendi</name>
    <dbReference type="NCBI Taxonomy" id="933632"/>
    <lineage>
        <taxon>Eukaryota</taxon>
        <taxon>Metazoa</taxon>
        <taxon>Chordata</taxon>
        <taxon>Craniata</taxon>
        <taxon>Vertebrata</taxon>
        <taxon>Euteleostomi</taxon>
        <taxon>Lepidosauria</taxon>
        <taxon>Squamata</taxon>
        <taxon>Bifurcata</taxon>
        <taxon>Gekkota</taxon>
        <taxon>Sphaerodactylidae</taxon>
        <taxon>Sphaerodactylus</taxon>
    </lineage>
</organism>
<dbReference type="Proteomes" id="UP000827872">
    <property type="component" value="Linkage Group LG14"/>
</dbReference>
<dbReference type="EMBL" id="CM037627">
    <property type="protein sequence ID" value="KAH7989817.1"/>
    <property type="molecule type" value="Genomic_DNA"/>
</dbReference>
<evidence type="ECO:0000313" key="2">
    <source>
        <dbReference type="Proteomes" id="UP000827872"/>
    </source>
</evidence>
<name>A0ACB8EBA5_9SAUR</name>